<keyword evidence="4 6" id="KW-1133">Transmembrane helix</keyword>
<proteinExistence type="predicted"/>
<evidence type="ECO:0000256" key="6">
    <source>
        <dbReference type="SAM" id="Phobius"/>
    </source>
</evidence>
<dbReference type="GO" id="GO:0005886">
    <property type="term" value="C:plasma membrane"/>
    <property type="evidence" value="ECO:0007669"/>
    <property type="project" value="UniProtKB-SubCell"/>
</dbReference>
<organism evidence="7 8">
    <name type="scientific">Listeria grayi</name>
    <name type="common">Listeria murrayi</name>
    <dbReference type="NCBI Taxonomy" id="1641"/>
    <lineage>
        <taxon>Bacteria</taxon>
        <taxon>Bacillati</taxon>
        <taxon>Bacillota</taxon>
        <taxon>Bacilli</taxon>
        <taxon>Bacillales</taxon>
        <taxon>Listeriaceae</taxon>
        <taxon>Listeria</taxon>
    </lineage>
</organism>
<evidence type="ECO:0000256" key="2">
    <source>
        <dbReference type="ARBA" id="ARBA00022475"/>
    </source>
</evidence>
<comment type="subcellular location">
    <subcellularLocation>
        <location evidence="1">Cell membrane</location>
        <topology evidence="1">Multi-pass membrane protein</topology>
    </subcellularLocation>
</comment>
<reference evidence="7 8" key="1">
    <citation type="submission" date="2018-06" db="EMBL/GenBank/DDBJ databases">
        <authorList>
            <consortium name="Pathogen Informatics"/>
            <person name="Doyle S."/>
        </authorList>
    </citation>
    <scope>NUCLEOTIDE SEQUENCE [LARGE SCALE GENOMIC DNA]</scope>
    <source>
        <strain evidence="8">NCTC 10815</strain>
    </source>
</reference>
<keyword evidence="3 6" id="KW-0812">Transmembrane</keyword>
<sequence>MKFGARILKTGIAICLALFIAKLCHSPSPSLAGISAVFAIQPSLYRSYLTILERAQGNIIGAIIAIIFGLFIGHDFILIGVASIICVALLIQLKLENTIGLTVVTLIVIMDSPGTEFLQIALIRFGTIMLGLVAAFIVNMLFIPPKYEISLFQLIYQTNTEIVRWIKLNLRHAADFPLLKKDMKWMEKQLGQTRSIYDLYREERTFLKKNEVSKGRKIAVYRQMILCSQKAYELLKIQNRYENDYLQLSDEKQELIRQQIDYLTEKHEQLLLTYIDKVSIDEEYAEQNLVQDSQELLQLFMKEIDPNGFEKDDEMLDKYHLMRIIASIYGYQETLDYLEKLIHSFKIRHREANKINISITND</sequence>
<evidence type="ECO:0000313" key="8">
    <source>
        <dbReference type="Proteomes" id="UP000254879"/>
    </source>
</evidence>
<keyword evidence="5 6" id="KW-0472">Membrane</keyword>
<name>A0A378MGW9_LISGR</name>
<evidence type="ECO:0000256" key="4">
    <source>
        <dbReference type="ARBA" id="ARBA00022989"/>
    </source>
</evidence>
<keyword evidence="2" id="KW-1003">Cell membrane</keyword>
<evidence type="ECO:0000256" key="5">
    <source>
        <dbReference type="ARBA" id="ARBA00023136"/>
    </source>
</evidence>
<feature type="transmembrane region" description="Helical" evidence="6">
    <location>
        <begin position="98"/>
        <end position="115"/>
    </location>
</feature>
<dbReference type="RefSeq" id="WP_003756209.1">
    <property type="nucleotide sequence ID" value="NZ_CABKNG010000001.1"/>
</dbReference>
<dbReference type="PANTHER" id="PTHR30509:SF27">
    <property type="entry name" value="UPF0421 PROTEIN YGAE"/>
    <property type="match status" value="1"/>
</dbReference>
<evidence type="ECO:0000256" key="3">
    <source>
        <dbReference type="ARBA" id="ARBA00022692"/>
    </source>
</evidence>
<dbReference type="AlphaFoldDB" id="A0A378MGW9"/>
<accession>A0A378MGW9</accession>
<protein>
    <submittedName>
        <fullName evidence="7">Predicted membrane protein</fullName>
    </submittedName>
</protein>
<dbReference type="InterPro" id="IPR010343">
    <property type="entry name" value="ArAE_1"/>
</dbReference>
<feature type="transmembrane region" description="Helical" evidence="6">
    <location>
        <begin position="63"/>
        <end position="91"/>
    </location>
</feature>
<dbReference type="EMBL" id="UGPG01000001">
    <property type="protein sequence ID" value="STY43035.1"/>
    <property type="molecule type" value="Genomic_DNA"/>
</dbReference>
<dbReference type="PANTHER" id="PTHR30509">
    <property type="entry name" value="P-HYDROXYBENZOIC ACID EFFLUX PUMP SUBUNIT-RELATED"/>
    <property type="match status" value="1"/>
</dbReference>
<dbReference type="OrthoDB" id="1653617at2"/>
<feature type="transmembrane region" description="Helical" evidence="6">
    <location>
        <begin position="121"/>
        <end position="143"/>
    </location>
</feature>
<evidence type="ECO:0000256" key="1">
    <source>
        <dbReference type="ARBA" id="ARBA00004651"/>
    </source>
</evidence>
<evidence type="ECO:0000313" key="7">
    <source>
        <dbReference type="EMBL" id="STY43035.1"/>
    </source>
</evidence>
<dbReference type="Pfam" id="PF06081">
    <property type="entry name" value="ArAE_1"/>
    <property type="match status" value="1"/>
</dbReference>
<dbReference type="Proteomes" id="UP000254879">
    <property type="component" value="Unassembled WGS sequence"/>
</dbReference>
<gene>
    <name evidence="7" type="ORF">NCTC10815_00291</name>
</gene>